<evidence type="ECO:0008006" key="2">
    <source>
        <dbReference type="Google" id="ProtNLM"/>
    </source>
</evidence>
<sequence length="184" mass="21263">PLVAKLKQGSISPEDKQSILEQILENDRKNGEILLGLAFYSAMNEQWERALEYARTFLKIEGRENAGRLSVGLLEAEVFHNMGRKEEAKTSLEGYYRRTKDPWYLAISEYLFGKHTEQSLSEKAGETPENLVTWHTALGFWAEGSGDKKKAIKHYKEALGSYMDTRIEYDFAKERIKRLRRPSE</sequence>
<dbReference type="EMBL" id="BARS01040518">
    <property type="protein sequence ID" value="GAG36568.1"/>
    <property type="molecule type" value="Genomic_DNA"/>
</dbReference>
<dbReference type="AlphaFoldDB" id="X0XIT9"/>
<name>X0XIT9_9ZZZZ</name>
<dbReference type="Gene3D" id="1.25.40.10">
    <property type="entry name" value="Tetratricopeptide repeat domain"/>
    <property type="match status" value="1"/>
</dbReference>
<dbReference type="InterPro" id="IPR011990">
    <property type="entry name" value="TPR-like_helical_dom_sf"/>
</dbReference>
<protein>
    <recommendedName>
        <fullName evidence="2">Tetratricopeptide repeat-like domain-containing protein</fullName>
    </recommendedName>
</protein>
<dbReference type="SUPFAM" id="SSF48452">
    <property type="entry name" value="TPR-like"/>
    <property type="match status" value="1"/>
</dbReference>
<gene>
    <name evidence="1" type="ORF">S01H1_61747</name>
</gene>
<feature type="non-terminal residue" evidence="1">
    <location>
        <position position="1"/>
    </location>
</feature>
<proteinExistence type="predicted"/>
<evidence type="ECO:0000313" key="1">
    <source>
        <dbReference type="EMBL" id="GAG36568.1"/>
    </source>
</evidence>
<reference evidence="1" key="1">
    <citation type="journal article" date="2014" name="Front. Microbiol.">
        <title>High frequency of phylogenetically diverse reductive dehalogenase-homologous genes in deep subseafloor sedimentary metagenomes.</title>
        <authorList>
            <person name="Kawai M."/>
            <person name="Futagami T."/>
            <person name="Toyoda A."/>
            <person name="Takaki Y."/>
            <person name="Nishi S."/>
            <person name="Hori S."/>
            <person name="Arai W."/>
            <person name="Tsubouchi T."/>
            <person name="Morono Y."/>
            <person name="Uchiyama I."/>
            <person name="Ito T."/>
            <person name="Fujiyama A."/>
            <person name="Inagaki F."/>
            <person name="Takami H."/>
        </authorList>
    </citation>
    <scope>NUCLEOTIDE SEQUENCE</scope>
    <source>
        <strain evidence="1">Expedition CK06-06</strain>
    </source>
</reference>
<organism evidence="1">
    <name type="scientific">marine sediment metagenome</name>
    <dbReference type="NCBI Taxonomy" id="412755"/>
    <lineage>
        <taxon>unclassified sequences</taxon>
        <taxon>metagenomes</taxon>
        <taxon>ecological metagenomes</taxon>
    </lineage>
</organism>
<accession>X0XIT9</accession>
<comment type="caution">
    <text evidence="1">The sequence shown here is derived from an EMBL/GenBank/DDBJ whole genome shotgun (WGS) entry which is preliminary data.</text>
</comment>